<organism evidence="1 2">
    <name type="scientific">Trifolium medium</name>
    <dbReference type="NCBI Taxonomy" id="97028"/>
    <lineage>
        <taxon>Eukaryota</taxon>
        <taxon>Viridiplantae</taxon>
        <taxon>Streptophyta</taxon>
        <taxon>Embryophyta</taxon>
        <taxon>Tracheophyta</taxon>
        <taxon>Spermatophyta</taxon>
        <taxon>Magnoliopsida</taxon>
        <taxon>eudicotyledons</taxon>
        <taxon>Gunneridae</taxon>
        <taxon>Pentapetalae</taxon>
        <taxon>rosids</taxon>
        <taxon>fabids</taxon>
        <taxon>Fabales</taxon>
        <taxon>Fabaceae</taxon>
        <taxon>Papilionoideae</taxon>
        <taxon>50 kb inversion clade</taxon>
        <taxon>NPAAA clade</taxon>
        <taxon>Hologalegina</taxon>
        <taxon>IRL clade</taxon>
        <taxon>Trifolieae</taxon>
        <taxon>Trifolium</taxon>
    </lineage>
</organism>
<dbReference type="AlphaFoldDB" id="A0A392S810"/>
<dbReference type="EMBL" id="LXQA010337980">
    <property type="protein sequence ID" value="MCI44978.1"/>
    <property type="molecule type" value="Genomic_DNA"/>
</dbReference>
<dbReference type="Proteomes" id="UP000265520">
    <property type="component" value="Unassembled WGS sequence"/>
</dbReference>
<keyword evidence="2" id="KW-1185">Reference proteome</keyword>
<proteinExistence type="predicted"/>
<comment type="caution">
    <text evidence="1">The sequence shown here is derived from an EMBL/GenBank/DDBJ whole genome shotgun (WGS) entry which is preliminary data.</text>
</comment>
<protein>
    <submittedName>
        <fullName evidence="1">Uncharacterized protein</fullName>
    </submittedName>
</protein>
<name>A0A392S810_9FABA</name>
<reference evidence="1 2" key="1">
    <citation type="journal article" date="2018" name="Front. Plant Sci.">
        <title>Red Clover (Trifolium pratense) and Zigzag Clover (T. medium) - A Picture of Genomic Similarities and Differences.</title>
        <authorList>
            <person name="Dluhosova J."/>
            <person name="Istvanek J."/>
            <person name="Nedelnik J."/>
            <person name="Repkova J."/>
        </authorList>
    </citation>
    <scope>NUCLEOTIDE SEQUENCE [LARGE SCALE GENOMIC DNA]</scope>
    <source>
        <strain evidence="2">cv. 10/8</strain>
        <tissue evidence="1">Leaf</tissue>
    </source>
</reference>
<evidence type="ECO:0000313" key="1">
    <source>
        <dbReference type="EMBL" id="MCI44978.1"/>
    </source>
</evidence>
<accession>A0A392S810</accession>
<sequence length="18" mass="2025">SIASKGTFNWYLTTDPSH</sequence>
<evidence type="ECO:0000313" key="2">
    <source>
        <dbReference type="Proteomes" id="UP000265520"/>
    </source>
</evidence>
<feature type="non-terminal residue" evidence="1">
    <location>
        <position position="1"/>
    </location>
</feature>